<keyword evidence="11 16" id="KW-0472">Membrane</keyword>
<evidence type="ECO:0000256" key="8">
    <source>
        <dbReference type="ARBA" id="ARBA00022989"/>
    </source>
</evidence>
<comment type="function">
    <text evidence="14">High-conductance magnesium-selective channel that mediates the influx of magnesium into the mitochondrial matrix. Essential for the splicing of mRNA group II introns in mitochondria by affecting mitochondrial magnesium concentrations, which are critical for group II intron splicing. It also suppresses a variety of mitochondrial intron mutations and its absence may disturb the assembly of mitochondrial membrane complexes.</text>
</comment>
<evidence type="ECO:0000256" key="14">
    <source>
        <dbReference type="ARBA" id="ARBA00046105"/>
    </source>
</evidence>
<dbReference type="Gene3D" id="2.40.128.330">
    <property type="match status" value="1"/>
</dbReference>
<accession>A0A9P8P6L8</accession>
<dbReference type="OrthoDB" id="10251508at2759"/>
<dbReference type="GO" id="GO:0045016">
    <property type="term" value="P:mitochondrial magnesium ion transmembrane transport"/>
    <property type="evidence" value="ECO:0007669"/>
    <property type="project" value="TreeGrafter"/>
</dbReference>
<dbReference type="FunFam" id="2.40.128.330:FF:000002">
    <property type="entry name" value="Inner membrane magnesium transporter mrs2"/>
    <property type="match status" value="1"/>
</dbReference>
<evidence type="ECO:0000256" key="1">
    <source>
        <dbReference type="ARBA" id="ARBA00004448"/>
    </source>
</evidence>
<evidence type="ECO:0000256" key="16">
    <source>
        <dbReference type="RuleBase" id="RU366042"/>
    </source>
</evidence>
<protein>
    <recommendedName>
        <fullName evidence="16">Magnesium transporter</fullName>
    </recommendedName>
</protein>
<dbReference type="CDD" id="cd12823">
    <property type="entry name" value="Mrs2_Mfm1p-like"/>
    <property type="match status" value="1"/>
</dbReference>
<dbReference type="AlphaFoldDB" id="A0A9P8P6L8"/>
<dbReference type="Pfam" id="PF22099">
    <property type="entry name" value="MRS2-like"/>
    <property type="match status" value="1"/>
</dbReference>
<evidence type="ECO:0000256" key="13">
    <source>
        <dbReference type="ARBA" id="ARBA00038721"/>
    </source>
</evidence>
<feature type="transmembrane region" description="Helical" evidence="16">
    <location>
        <begin position="387"/>
        <end position="408"/>
    </location>
</feature>
<comment type="subunit">
    <text evidence="15">Homopentamer. Forms homooligomers. Interacts with MFM1.</text>
</comment>
<evidence type="ECO:0000256" key="2">
    <source>
        <dbReference type="ARBA" id="ARBA00009765"/>
    </source>
</evidence>
<evidence type="ECO:0000256" key="7">
    <source>
        <dbReference type="ARBA" id="ARBA00022946"/>
    </source>
</evidence>
<comment type="caution">
    <text evidence="17">The sequence shown here is derived from an EMBL/GenBank/DDBJ whole genome shotgun (WGS) entry which is preliminary data.</text>
</comment>
<feature type="transmembrane region" description="Helical" evidence="16">
    <location>
        <begin position="357"/>
        <end position="375"/>
    </location>
</feature>
<dbReference type="GO" id="GO:0015095">
    <property type="term" value="F:magnesium ion transmembrane transporter activity"/>
    <property type="evidence" value="ECO:0007669"/>
    <property type="project" value="TreeGrafter"/>
</dbReference>
<dbReference type="GO" id="GO:0005743">
    <property type="term" value="C:mitochondrial inner membrane"/>
    <property type="evidence" value="ECO:0007669"/>
    <property type="project" value="UniProtKB-SubCell"/>
</dbReference>
<dbReference type="RefSeq" id="XP_046061431.1">
    <property type="nucleotide sequence ID" value="XM_046205492.1"/>
</dbReference>
<reference evidence="17" key="2">
    <citation type="submission" date="2021-01" db="EMBL/GenBank/DDBJ databases">
        <authorList>
            <person name="Schikora-Tamarit M.A."/>
        </authorList>
    </citation>
    <scope>NUCLEOTIDE SEQUENCE</scope>
    <source>
        <strain evidence="17">CBS6075</strain>
    </source>
</reference>
<gene>
    <name evidence="17" type="ORF">OGAPHI_004416</name>
</gene>
<evidence type="ECO:0000256" key="15">
    <source>
        <dbReference type="ARBA" id="ARBA00046701"/>
    </source>
</evidence>
<keyword evidence="10" id="KW-0496">Mitochondrion</keyword>
<evidence type="ECO:0000256" key="10">
    <source>
        <dbReference type="ARBA" id="ARBA00023128"/>
    </source>
</evidence>
<keyword evidence="7" id="KW-0809">Transit peptide</keyword>
<dbReference type="GeneID" id="70236381"/>
<evidence type="ECO:0000313" key="17">
    <source>
        <dbReference type="EMBL" id="KAH3666227.1"/>
    </source>
</evidence>
<organism evidence="17 18">
    <name type="scientific">Ogataea philodendri</name>
    <dbReference type="NCBI Taxonomy" id="1378263"/>
    <lineage>
        <taxon>Eukaryota</taxon>
        <taxon>Fungi</taxon>
        <taxon>Dikarya</taxon>
        <taxon>Ascomycota</taxon>
        <taxon>Saccharomycotina</taxon>
        <taxon>Pichiomycetes</taxon>
        <taxon>Pichiales</taxon>
        <taxon>Pichiaceae</taxon>
        <taxon>Ogataea</taxon>
    </lineage>
</organism>
<dbReference type="EMBL" id="JAEUBE010000295">
    <property type="protein sequence ID" value="KAH3666227.1"/>
    <property type="molecule type" value="Genomic_DNA"/>
</dbReference>
<reference evidence="17" key="1">
    <citation type="journal article" date="2021" name="Open Biol.">
        <title>Shared evolutionary footprints suggest mitochondrial oxidative damage underlies multiple complex I losses in fungi.</title>
        <authorList>
            <person name="Schikora-Tamarit M.A."/>
            <person name="Marcet-Houben M."/>
            <person name="Nosek J."/>
            <person name="Gabaldon T."/>
        </authorList>
    </citation>
    <scope>NUCLEOTIDE SEQUENCE</scope>
    <source>
        <strain evidence="17">CBS6075</strain>
    </source>
</reference>
<dbReference type="PANTHER" id="PTHR13890">
    <property type="entry name" value="RNA SPLICING PROTEIN MRS2, MITOCHONDRIAL"/>
    <property type="match status" value="1"/>
</dbReference>
<evidence type="ECO:0000256" key="6">
    <source>
        <dbReference type="ARBA" id="ARBA00022842"/>
    </source>
</evidence>
<name>A0A9P8P6L8_9ASCO</name>
<evidence type="ECO:0000256" key="4">
    <source>
        <dbReference type="ARBA" id="ARBA00022692"/>
    </source>
</evidence>
<keyword evidence="9 16" id="KW-0406">Ion transport</keyword>
<dbReference type="Gene3D" id="1.20.58.340">
    <property type="entry name" value="Magnesium transport protein CorA, transmembrane region"/>
    <property type="match status" value="1"/>
</dbReference>
<proteinExistence type="inferred from homology"/>
<keyword evidence="4 16" id="KW-0812">Transmembrane</keyword>
<evidence type="ECO:0000256" key="9">
    <source>
        <dbReference type="ARBA" id="ARBA00023065"/>
    </source>
</evidence>
<dbReference type="Proteomes" id="UP000769157">
    <property type="component" value="Unassembled WGS sequence"/>
</dbReference>
<evidence type="ECO:0000256" key="5">
    <source>
        <dbReference type="ARBA" id="ARBA00022792"/>
    </source>
</evidence>
<comment type="similarity">
    <text evidence="2 16">Belongs to the CorA metal ion transporter (MIT) (TC 1.A.35) family.</text>
</comment>
<comment type="subunit">
    <text evidence="13">Forms homooligomers. Interacts with MRS2.</text>
</comment>
<evidence type="ECO:0000313" key="18">
    <source>
        <dbReference type="Proteomes" id="UP000769157"/>
    </source>
</evidence>
<keyword evidence="5 16" id="KW-0999">Mitochondrion inner membrane</keyword>
<keyword evidence="18" id="KW-1185">Reference proteome</keyword>
<keyword evidence="6 16" id="KW-0460">Magnesium</keyword>
<sequence length="467" mass="53421">MRRWISPVLGVGDALISHNFVSVSSLTKLAFNSYSNCISSSPLSPTQRRFRSFQRDRLELSKILKTRQPGSSEVSCTIFDKNGDVVAVSQSFPKTQFLHDNGLFPRDLRRIDSSNVDVAPIIAARSNSILINLLHIKALIKADSVLVFDTANSDAASQLSLFMYDLEAKLKVKTVHGISPYIQSYEFRALESVLINVMAVLETELQTHLKVCTGILNDLDTNIDRDRLRELLIKSKKLTTFYQKSLLIKNVIDELLDNDDDLESMYLSKRVPHRPEPREDEIRIEGDNKNEKSDVKQVTEDFDTAEIEMLLESYYKQCDEIVQQAETLINDIKSTEEIVNIILDANRNSLMVFELKITIYTLGATVATLIPALYGMNLKNYMEDSNYAFGTVVFFSVLTGAIMVVNSFRRLKFVQKMNITSAEKTRQLDEKIRRKLPVKKHRQHQRKSRDQKDMIWKWLTDGSPKPK</sequence>
<keyword evidence="3 16" id="KW-0813">Transport</keyword>
<comment type="subcellular location">
    <subcellularLocation>
        <location evidence="1 16">Mitochondrion inner membrane</location>
        <topology evidence="1 16">Multi-pass membrane protein</topology>
    </subcellularLocation>
</comment>
<dbReference type="PANTHER" id="PTHR13890:SF27">
    <property type="entry name" value="MAGNESIUM TRANSPORTER MRS2, MITOCHONDRIAL"/>
    <property type="match status" value="1"/>
</dbReference>
<evidence type="ECO:0000256" key="11">
    <source>
        <dbReference type="ARBA" id="ARBA00023136"/>
    </source>
</evidence>
<comment type="function">
    <text evidence="12">Mitochondrial inner membrane magnesium transporter required for mitochondrial magnesium homeostasis. Modulates the conductance of the MRS2 channel. Involved in the splicing of mRNA group II introns in mitochondria by affecting mitochondrial magnesium concentrations, which are critical for group II intron splicing.</text>
</comment>
<dbReference type="InterPro" id="IPR039204">
    <property type="entry name" value="MRS2-like"/>
</dbReference>
<keyword evidence="8 16" id="KW-1133">Transmembrane helix</keyword>
<evidence type="ECO:0000256" key="3">
    <source>
        <dbReference type="ARBA" id="ARBA00022448"/>
    </source>
</evidence>
<evidence type="ECO:0000256" key="12">
    <source>
        <dbReference type="ARBA" id="ARBA00037564"/>
    </source>
</evidence>